<gene>
    <name evidence="2" type="ORF">NG895_03380</name>
</gene>
<proteinExistence type="predicted"/>
<evidence type="ECO:0000313" key="3">
    <source>
        <dbReference type="Proteomes" id="UP001155241"/>
    </source>
</evidence>
<reference evidence="2" key="1">
    <citation type="submission" date="2022-06" db="EMBL/GenBank/DDBJ databases">
        <title>Aeoliella straminimaris, a novel planctomycete from sediments.</title>
        <authorList>
            <person name="Vitorino I.R."/>
            <person name="Lage O.M."/>
        </authorList>
    </citation>
    <scope>NUCLEOTIDE SEQUENCE</scope>
    <source>
        <strain evidence="2">ICT_H6.2</strain>
    </source>
</reference>
<evidence type="ECO:0000256" key="1">
    <source>
        <dbReference type="SAM" id="Phobius"/>
    </source>
</evidence>
<sequence length="73" mass="7851">MKRFTITRLLELSALLWVGVALLNYAPAWVWVVIGVLGGIALLPVLAIGVIAGFYYPIAQGVKLLGRGDKEGE</sequence>
<dbReference type="AlphaFoldDB" id="A0A9X2JF58"/>
<accession>A0A9X2JF58</accession>
<dbReference type="Proteomes" id="UP001155241">
    <property type="component" value="Unassembled WGS sequence"/>
</dbReference>
<comment type="caution">
    <text evidence="2">The sequence shown here is derived from an EMBL/GenBank/DDBJ whole genome shotgun (WGS) entry which is preliminary data.</text>
</comment>
<feature type="transmembrane region" description="Helical" evidence="1">
    <location>
        <begin position="40"/>
        <end position="58"/>
    </location>
</feature>
<evidence type="ECO:0000313" key="2">
    <source>
        <dbReference type="EMBL" id="MCO6042942.1"/>
    </source>
</evidence>
<keyword evidence="1" id="KW-0472">Membrane</keyword>
<protein>
    <submittedName>
        <fullName evidence="2">Uncharacterized protein</fullName>
    </submittedName>
</protein>
<name>A0A9X2JF58_9BACT</name>
<keyword evidence="1" id="KW-1133">Transmembrane helix</keyword>
<keyword evidence="1" id="KW-0812">Transmembrane</keyword>
<dbReference type="EMBL" id="JAMXLR010000015">
    <property type="protein sequence ID" value="MCO6042942.1"/>
    <property type="molecule type" value="Genomic_DNA"/>
</dbReference>
<dbReference type="RefSeq" id="WP_252851042.1">
    <property type="nucleotide sequence ID" value="NZ_JAMXLR010000015.1"/>
</dbReference>
<keyword evidence="3" id="KW-1185">Reference proteome</keyword>
<feature type="transmembrane region" description="Helical" evidence="1">
    <location>
        <begin position="12"/>
        <end position="34"/>
    </location>
</feature>
<organism evidence="2 3">
    <name type="scientific">Aeoliella straminimaris</name>
    <dbReference type="NCBI Taxonomy" id="2954799"/>
    <lineage>
        <taxon>Bacteria</taxon>
        <taxon>Pseudomonadati</taxon>
        <taxon>Planctomycetota</taxon>
        <taxon>Planctomycetia</taxon>
        <taxon>Pirellulales</taxon>
        <taxon>Lacipirellulaceae</taxon>
        <taxon>Aeoliella</taxon>
    </lineage>
</organism>